<accession>A0AAN9Q291</accession>
<organism evidence="2 3">
    <name type="scientific">Canavalia gladiata</name>
    <name type="common">Sword bean</name>
    <name type="synonym">Dolichos gladiatus</name>
    <dbReference type="NCBI Taxonomy" id="3824"/>
    <lineage>
        <taxon>Eukaryota</taxon>
        <taxon>Viridiplantae</taxon>
        <taxon>Streptophyta</taxon>
        <taxon>Embryophyta</taxon>
        <taxon>Tracheophyta</taxon>
        <taxon>Spermatophyta</taxon>
        <taxon>Magnoliopsida</taxon>
        <taxon>eudicotyledons</taxon>
        <taxon>Gunneridae</taxon>
        <taxon>Pentapetalae</taxon>
        <taxon>rosids</taxon>
        <taxon>fabids</taxon>
        <taxon>Fabales</taxon>
        <taxon>Fabaceae</taxon>
        <taxon>Papilionoideae</taxon>
        <taxon>50 kb inversion clade</taxon>
        <taxon>NPAAA clade</taxon>
        <taxon>indigoferoid/millettioid clade</taxon>
        <taxon>Phaseoleae</taxon>
        <taxon>Canavalia</taxon>
    </lineage>
</organism>
<keyword evidence="3" id="KW-1185">Reference proteome</keyword>
<dbReference type="AlphaFoldDB" id="A0AAN9Q291"/>
<name>A0AAN9Q291_CANGL</name>
<keyword evidence="1" id="KW-1133">Transmembrane helix</keyword>
<dbReference type="Proteomes" id="UP001367508">
    <property type="component" value="Unassembled WGS sequence"/>
</dbReference>
<feature type="transmembrane region" description="Helical" evidence="1">
    <location>
        <begin position="89"/>
        <end position="114"/>
    </location>
</feature>
<evidence type="ECO:0000313" key="3">
    <source>
        <dbReference type="Proteomes" id="UP001367508"/>
    </source>
</evidence>
<evidence type="ECO:0000313" key="2">
    <source>
        <dbReference type="EMBL" id="KAK7316338.1"/>
    </source>
</evidence>
<keyword evidence="1" id="KW-0812">Transmembrane</keyword>
<comment type="caution">
    <text evidence="2">The sequence shown here is derived from an EMBL/GenBank/DDBJ whole genome shotgun (WGS) entry which is preliminary data.</text>
</comment>
<sequence length="172" mass="19707">MIVTNWPLSISIPDVNIDPPACNLDSCSSPSHLLSDLDFSNFDLDQMPQDSSCSYKCFNQILLEINFLLKMILSFQQERVRTNLHYADMVALIGECVLALLFGGCIILFINSLYVCAFYSSVLRVHESRAFFLRYWLFNGLLDATFSTQAKVDDLLEKATTRRCKLVFRRLK</sequence>
<reference evidence="2 3" key="1">
    <citation type="submission" date="2024-01" db="EMBL/GenBank/DDBJ databases">
        <title>The genomes of 5 underutilized Papilionoideae crops provide insights into root nodulation and disease resistanc.</title>
        <authorList>
            <person name="Jiang F."/>
        </authorList>
    </citation>
    <scope>NUCLEOTIDE SEQUENCE [LARGE SCALE GENOMIC DNA]</scope>
    <source>
        <strain evidence="2">LVBAO_FW01</strain>
        <tissue evidence="2">Leaves</tissue>
    </source>
</reference>
<evidence type="ECO:0000256" key="1">
    <source>
        <dbReference type="SAM" id="Phobius"/>
    </source>
</evidence>
<keyword evidence="1" id="KW-0472">Membrane</keyword>
<dbReference type="EMBL" id="JAYMYQ010000008">
    <property type="protein sequence ID" value="KAK7316338.1"/>
    <property type="molecule type" value="Genomic_DNA"/>
</dbReference>
<proteinExistence type="predicted"/>
<protein>
    <submittedName>
        <fullName evidence="2">Uncharacterized protein</fullName>
    </submittedName>
</protein>
<gene>
    <name evidence="2" type="ORF">VNO77_35301</name>
</gene>